<reference evidence="4 5" key="1">
    <citation type="journal article" date="2024" name="Int. J. Syst. Evol. Microbiol.">
        <title>Virgibacillus tibetensis sp. nov., isolated from salt lake on the Tibetan Plateau of China.</title>
        <authorList>
            <person name="Phurbu D."/>
            <person name="Liu Z.-X."/>
            <person name="Wang R."/>
            <person name="Zheng Y.-Y."/>
            <person name="Liu H.-C."/>
            <person name="Zhou Y.-G."/>
            <person name="Yu Y.-J."/>
            <person name="Li A.-H."/>
        </authorList>
    </citation>
    <scope>NUCLEOTIDE SEQUENCE [LARGE SCALE GENOMIC DNA]</scope>
    <source>
        <strain evidence="4 5">C22-A2</strain>
    </source>
</reference>
<keyword evidence="5" id="KW-1185">Reference proteome</keyword>
<accession>A0ABU6KJY9</accession>
<evidence type="ECO:0000259" key="3">
    <source>
        <dbReference type="PROSITE" id="PS51186"/>
    </source>
</evidence>
<dbReference type="RefSeq" id="WP_327609004.1">
    <property type="nucleotide sequence ID" value="NZ_JARZFX010000014.1"/>
</dbReference>
<dbReference type="Pfam" id="PF00583">
    <property type="entry name" value="Acetyltransf_1"/>
    <property type="match status" value="1"/>
</dbReference>
<protein>
    <submittedName>
        <fullName evidence="4">GNAT family N-acetyltransferase</fullName>
    </submittedName>
</protein>
<name>A0ABU6KJY9_9BACI</name>
<gene>
    <name evidence="4" type="ORF">QGM71_18450</name>
</gene>
<dbReference type="SUPFAM" id="SSF55729">
    <property type="entry name" value="Acyl-CoA N-acyltransferases (Nat)"/>
    <property type="match status" value="1"/>
</dbReference>
<dbReference type="Proteomes" id="UP001335737">
    <property type="component" value="Unassembled WGS sequence"/>
</dbReference>
<dbReference type="PROSITE" id="PS51186">
    <property type="entry name" value="GNAT"/>
    <property type="match status" value="1"/>
</dbReference>
<dbReference type="InterPro" id="IPR000182">
    <property type="entry name" value="GNAT_dom"/>
</dbReference>
<evidence type="ECO:0000313" key="5">
    <source>
        <dbReference type="Proteomes" id="UP001335737"/>
    </source>
</evidence>
<dbReference type="Gene3D" id="3.40.630.30">
    <property type="match status" value="1"/>
</dbReference>
<dbReference type="PANTHER" id="PTHR43800:SF1">
    <property type="entry name" value="PEPTIDYL-LYSINE N-ACETYLTRANSFERASE YJAB"/>
    <property type="match status" value="1"/>
</dbReference>
<dbReference type="EMBL" id="JARZFX010000014">
    <property type="protein sequence ID" value="MEC5425465.1"/>
    <property type="molecule type" value="Genomic_DNA"/>
</dbReference>
<dbReference type="CDD" id="cd04301">
    <property type="entry name" value="NAT_SF"/>
    <property type="match status" value="1"/>
</dbReference>
<comment type="caution">
    <text evidence="4">The sequence shown here is derived from an EMBL/GenBank/DDBJ whole genome shotgun (WGS) entry which is preliminary data.</text>
</comment>
<evidence type="ECO:0000256" key="2">
    <source>
        <dbReference type="ARBA" id="ARBA00023315"/>
    </source>
</evidence>
<evidence type="ECO:0000313" key="4">
    <source>
        <dbReference type="EMBL" id="MEC5425465.1"/>
    </source>
</evidence>
<keyword evidence="1" id="KW-0808">Transferase</keyword>
<dbReference type="InterPro" id="IPR016181">
    <property type="entry name" value="Acyl_CoA_acyltransferase"/>
</dbReference>
<keyword evidence="2" id="KW-0012">Acyltransferase</keyword>
<proteinExistence type="predicted"/>
<evidence type="ECO:0000256" key="1">
    <source>
        <dbReference type="ARBA" id="ARBA00022679"/>
    </source>
</evidence>
<sequence length="153" mass="18209">MKIAQTTDYNALAKLNKNVHELHVHLYPNYFMPYSYSDMVEEFKKLVEKEYFIFLILTEDNEDKGFVFYEIVNKPGTPFKKPYKTLYVHQISVEKADQKKGIGDALMNEVTKAAKESKVDCIELDYWVKNENARNFYKKRGFKVEREFVRKNL</sequence>
<organism evidence="4 5">
    <name type="scientific">Virgibacillus tibetensis</name>
    <dbReference type="NCBI Taxonomy" id="3042313"/>
    <lineage>
        <taxon>Bacteria</taxon>
        <taxon>Bacillati</taxon>
        <taxon>Bacillota</taxon>
        <taxon>Bacilli</taxon>
        <taxon>Bacillales</taxon>
        <taxon>Bacillaceae</taxon>
        <taxon>Virgibacillus</taxon>
    </lineage>
</organism>
<dbReference type="PANTHER" id="PTHR43800">
    <property type="entry name" value="PEPTIDYL-LYSINE N-ACETYLTRANSFERASE YJAB"/>
    <property type="match status" value="1"/>
</dbReference>
<feature type="domain" description="N-acetyltransferase" evidence="3">
    <location>
        <begin position="10"/>
        <end position="153"/>
    </location>
</feature>